<keyword evidence="4" id="KW-0808">Transferase</keyword>
<name>A0AAJ5WVA0_9BACT</name>
<evidence type="ECO:0000256" key="2">
    <source>
        <dbReference type="SAM" id="Phobius"/>
    </source>
</evidence>
<protein>
    <submittedName>
        <fullName evidence="4">Sugar transferase</fullName>
    </submittedName>
</protein>
<evidence type="ECO:0000259" key="3">
    <source>
        <dbReference type="Pfam" id="PF02397"/>
    </source>
</evidence>
<comment type="similarity">
    <text evidence="1">Belongs to the bacterial sugar transferase family.</text>
</comment>
<organism evidence="4 5">
    <name type="scientific">Candidatus Pseudobacter hemicellulosilyticus</name>
    <dbReference type="NCBI Taxonomy" id="3121375"/>
    <lineage>
        <taxon>Bacteria</taxon>
        <taxon>Pseudomonadati</taxon>
        <taxon>Bacteroidota</taxon>
        <taxon>Chitinophagia</taxon>
        <taxon>Chitinophagales</taxon>
        <taxon>Chitinophagaceae</taxon>
        <taxon>Pseudobacter</taxon>
    </lineage>
</organism>
<dbReference type="InterPro" id="IPR003362">
    <property type="entry name" value="Bact_transf"/>
</dbReference>
<dbReference type="EMBL" id="CP119311">
    <property type="protein sequence ID" value="WEK36238.1"/>
    <property type="molecule type" value="Genomic_DNA"/>
</dbReference>
<dbReference type="Pfam" id="PF02397">
    <property type="entry name" value="Bac_transf"/>
    <property type="match status" value="1"/>
</dbReference>
<evidence type="ECO:0000256" key="1">
    <source>
        <dbReference type="ARBA" id="ARBA00006464"/>
    </source>
</evidence>
<keyword evidence="2" id="KW-0812">Transmembrane</keyword>
<feature type="domain" description="Bacterial sugar transferase" evidence="3">
    <location>
        <begin position="188"/>
        <end position="383"/>
    </location>
</feature>
<reference evidence="4" key="1">
    <citation type="submission" date="2023-03" db="EMBL/GenBank/DDBJ databases">
        <title>Andean soil-derived lignocellulolytic bacterial consortium as a source of novel taxa and putative plastic-active enzymes.</title>
        <authorList>
            <person name="Diaz-Garcia L."/>
            <person name="Chuvochina M."/>
            <person name="Feuerriegel G."/>
            <person name="Bunk B."/>
            <person name="Sproer C."/>
            <person name="Streit W.R."/>
            <person name="Rodriguez L.M."/>
            <person name="Overmann J."/>
            <person name="Jimenez D.J."/>
        </authorList>
    </citation>
    <scope>NUCLEOTIDE SEQUENCE</scope>
    <source>
        <strain evidence="4">MAG 7</strain>
    </source>
</reference>
<keyword evidence="2" id="KW-1133">Transmembrane helix</keyword>
<dbReference type="PANTHER" id="PTHR30576">
    <property type="entry name" value="COLANIC BIOSYNTHESIS UDP-GLUCOSE LIPID CARRIER TRANSFERASE"/>
    <property type="match status" value="1"/>
</dbReference>
<dbReference type="AlphaFoldDB" id="A0AAJ5WVA0"/>
<gene>
    <name evidence="4" type="ORF">P0Y53_01890</name>
</gene>
<proteinExistence type="inferred from homology"/>
<feature type="transmembrane region" description="Helical" evidence="2">
    <location>
        <begin position="193"/>
        <end position="214"/>
    </location>
</feature>
<sequence>MELTYSTAEKATRRTYKHFTITSHTAPAPDTAGTRRLEFFYIGKKAANIDRLITAFESGYAAETVSNAINMLKRLASSRNSMPDLIIMEAAGGPESLRELHQFMISHKALAAVPLVAEVSGMQPEALHGLKNLRFIDDMMVLGDHNRSTLTRKISFLKRIKHAVVHETAGFGIETSFKEPSLFTAVAKRSFDVVVSSSLLLALSPVMILVMAAIRLESRGSLFYIAKRAGRGYRIFNFYKFRTMFVGADQKVKEMSHLNQYNTNNTGPVFFKVDNDPRITRVGNFLRKTSLDELPQLLNVLLGDMSLVGNRPLPLYEAASLTTDEWAKRFMAPAGITGLWQVKKRGKKEMSVEERLNLDIDYADRYSFMYDLWIMANTPSALIQSTKA</sequence>
<dbReference type="GO" id="GO:0016780">
    <property type="term" value="F:phosphotransferase activity, for other substituted phosphate groups"/>
    <property type="evidence" value="ECO:0007669"/>
    <property type="project" value="TreeGrafter"/>
</dbReference>
<evidence type="ECO:0000313" key="5">
    <source>
        <dbReference type="Proteomes" id="UP001220610"/>
    </source>
</evidence>
<dbReference type="Proteomes" id="UP001220610">
    <property type="component" value="Chromosome"/>
</dbReference>
<evidence type="ECO:0000313" key="4">
    <source>
        <dbReference type="EMBL" id="WEK36238.1"/>
    </source>
</evidence>
<dbReference type="PANTHER" id="PTHR30576:SF0">
    <property type="entry name" value="UNDECAPRENYL-PHOSPHATE N-ACETYLGALACTOSAMINYL 1-PHOSPHATE TRANSFERASE-RELATED"/>
    <property type="match status" value="1"/>
</dbReference>
<keyword evidence="2" id="KW-0472">Membrane</keyword>
<accession>A0AAJ5WVA0</accession>